<dbReference type="SUPFAM" id="SSF51445">
    <property type="entry name" value="(Trans)glycosidases"/>
    <property type="match status" value="1"/>
</dbReference>
<feature type="chain" id="PRO_5002797192" description="alpha-amylase" evidence="15">
    <location>
        <begin position="20"/>
        <end position="458"/>
    </location>
</feature>
<dbReference type="KEGG" id="tad:TRIADDRAFT_58902"/>
<comment type="similarity">
    <text evidence="3">Belongs to the glycosyl hydrolase 13 family.</text>
</comment>
<evidence type="ECO:0000256" key="4">
    <source>
        <dbReference type="ARBA" id="ARBA00012595"/>
    </source>
</evidence>
<comment type="catalytic activity">
    <reaction evidence="1">
        <text>Endohydrolysis of (1-&gt;4)-alpha-D-glucosidic linkages in polysaccharides containing three or more (1-&gt;4)-alpha-linked D-glucose units.</text>
        <dbReference type="EC" id="3.2.1.1"/>
    </reaction>
</comment>
<evidence type="ECO:0000256" key="7">
    <source>
        <dbReference type="ARBA" id="ARBA00022801"/>
    </source>
</evidence>
<dbReference type="InterPro" id="IPR013780">
    <property type="entry name" value="Glyco_hydro_b"/>
</dbReference>
<dbReference type="HOGENOM" id="CLU_006462_7_2_1"/>
<dbReference type="InterPro" id="IPR013777">
    <property type="entry name" value="A-amylase-like"/>
</dbReference>
<keyword evidence="9" id="KW-0119">Carbohydrate metabolism</keyword>
<dbReference type="PhylomeDB" id="B3S3Z8"/>
<dbReference type="OrthoDB" id="1740265at2759"/>
<feature type="domain" description="Glycosyl hydrolase family 13 catalytic" evidence="16">
    <location>
        <begin position="33"/>
        <end position="370"/>
    </location>
</feature>
<evidence type="ECO:0000256" key="2">
    <source>
        <dbReference type="ARBA" id="ARBA00001913"/>
    </source>
</evidence>
<evidence type="ECO:0000313" key="18">
    <source>
        <dbReference type="Proteomes" id="UP000009022"/>
    </source>
</evidence>
<evidence type="ECO:0000256" key="5">
    <source>
        <dbReference type="ARBA" id="ARBA00022723"/>
    </source>
</evidence>
<evidence type="ECO:0000256" key="1">
    <source>
        <dbReference type="ARBA" id="ARBA00000548"/>
    </source>
</evidence>
<evidence type="ECO:0000256" key="6">
    <source>
        <dbReference type="ARBA" id="ARBA00022729"/>
    </source>
</evidence>
<dbReference type="STRING" id="10228.B3S3Z8"/>
<feature type="active site" description="Proton donor" evidence="11">
    <location>
        <position position="233"/>
    </location>
</feature>
<dbReference type="InterPro" id="IPR006047">
    <property type="entry name" value="GH13_cat_dom"/>
</dbReference>
<evidence type="ECO:0000256" key="9">
    <source>
        <dbReference type="ARBA" id="ARBA00023277"/>
    </source>
</evidence>
<dbReference type="InterPro" id="IPR017853">
    <property type="entry name" value="GH"/>
</dbReference>
<dbReference type="GO" id="GO:0004556">
    <property type="term" value="F:alpha-amylase activity"/>
    <property type="evidence" value="ECO:0007669"/>
    <property type="project" value="UniProtKB-EC"/>
</dbReference>
<dbReference type="EC" id="3.2.1.1" evidence="4"/>
<dbReference type="AlphaFoldDB" id="B3S3Z8"/>
<dbReference type="PIRSF" id="PIRSF001024">
    <property type="entry name" value="Alph-amyl_fung"/>
    <property type="match status" value="1"/>
</dbReference>
<keyword evidence="7" id="KW-0378">Hydrolase</keyword>
<dbReference type="RefSeq" id="XP_002114911.1">
    <property type="nucleotide sequence ID" value="XM_002114875.1"/>
</dbReference>
<evidence type="ECO:0000256" key="12">
    <source>
        <dbReference type="PIRSR" id="PIRSR001024-2"/>
    </source>
</evidence>
<evidence type="ECO:0000256" key="3">
    <source>
        <dbReference type="ARBA" id="ARBA00008061"/>
    </source>
</evidence>
<feature type="binding site" evidence="14">
    <location>
        <position position="346"/>
    </location>
    <ligand>
        <name>substrate</name>
    </ligand>
</feature>
<dbReference type="GO" id="GO:0005975">
    <property type="term" value="P:carbohydrate metabolic process"/>
    <property type="evidence" value="ECO:0007669"/>
    <property type="project" value="InterPro"/>
</dbReference>
<feature type="binding site" evidence="14">
    <location>
        <position position="96"/>
    </location>
    <ligand>
        <name>substrate</name>
    </ligand>
</feature>
<dbReference type="GO" id="GO:0005509">
    <property type="term" value="F:calcium ion binding"/>
    <property type="evidence" value="ECO:0007669"/>
    <property type="project" value="InterPro"/>
</dbReference>
<dbReference type="CDD" id="cd11319">
    <property type="entry name" value="AmyAc_euk_AmyA"/>
    <property type="match status" value="1"/>
</dbReference>
<gene>
    <name evidence="17" type="ORF">TRIADDRAFT_58902</name>
</gene>
<keyword evidence="5" id="KW-0479">Metal-binding</keyword>
<dbReference type="eggNOG" id="KOG0471">
    <property type="taxonomic scope" value="Eukaryota"/>
</dbReference>
<dbReference type="PANTHER" id="PTHR10357">
    <property type="entry name" value="ALPHA-AMYLASE FAMILY MEMBER"/>
    <property type="match status" value="1"/>
</dbReference>
<dbReference type="GeneID" id="6756124"/>
<reference evidence="17 18" key="1">
    <citation type="journal article" date="2008" name="Nature">
        <title>The Trichoplax genome and the nature of placozoans.</title>
        <authorList>
            <person name="Srivastava M."/>
            <person name="Begovic E."/>
            <person name="Chapman J."/>
            <person name="Putnam N.H."/>
            <person name="Hellsten U."/>
            <person name="Kawashima T."/>
            <person name="Kuo A."/>
            <person name="Mitros T."/>
            <person name="Salamov A."/>
            <person name="Carpenter M.L."/>
            <person name="Signorovitch A.Y."/>
            <person name="Moreno M.A."/>
            <person name="Kamm K."/>
            <person name="Grimwood J."/>
            <person name="Schmutz J."/>
            <person name="Shapiro H."/>
            <person name="Grigoriev I.V."/>
            <person name="Buss L.W."/>
            <person name="Schierwater B."/>
            <person name="Dellaporta S.L."/>
            <person name="Rokhsar D.S."/>
        </authorList>
    </citation>
    <scope>NUCLEOTIDE SEQUENCE [LARGE SCALE GENOMIC DNA]</scope>
    <source>
        <strain evidence="17 18">Grell-BS-1999</strain>
    </source>
</reference>
<evidence type="ECO:0000313" key="17">
    <source>
        <dbReference type="EMBL" id="EDV22367.1"/>
    </source>
</evidence>
<evidence type="ECO:0000256" key="10">
    <source>
        <dbReference type="ARBA" id="ARBA00023295"/>
    </source>
</evidence>
<dbReference type="Proteomes" id="UP000009022">
    <property type="component" value="Unassembled WGS sequence"/>
</dbReference>
<keyword evidence="18" id="KW-1185">Reference proteome</keyword>
<keyword evidence="6 15" id="KW-0732">Signal</keyword>
<name>B3S3Z8_TRIAD</name>
<dbReference type="EMBL" id="DS985249">
    <property type="protein sequence ID" value="EDV22367.1"/>
    <property type="molecule type" value="Genomic_DNA"/>
</dbReference>
<feature type="signal peptide" evidence="15">
    <location>
        <begin position="1"/>
        <end position="19"/>
    </location>
</feature>
<dbReference type="SMART" id="SM00642">
    <property type="entry name" value="Aamy"/>
    <property type="match status" value="1"/>
</dbReference>
<feature type="site" description="Transition state stabilizer" evidence="12">
    <location>
        <position position="299"/>
    </location>
</feature>
<dbReference type="InParanoid" id="B3S3Z8"/>
<evidence type="ECO:0000256" key="8">
    <source>
        <dbReference type="ARBA" id="ARBA00022837"/>
    </source>
</evidence>
<proteinExistence type="inferred from homology"/>
<evidence type="ECO:0000256" key="15">
    <source>
        <dbReference type="SAM" id="SignalP"/>
    </source>
</evidence>
<feature type="binding site" evidence="14">
    <location>
        <position position="207"/>
    </location>
    <ligand>
        <name>substrate</name>
    </ligand>
</feature>
<dbReference type="SUPFAM" id="SSF51011">
    <property type="entry name" value="Glycosyl hydrolase domain"/>
    <property type="match status" value="1"/>
</dbReference>
<accession>B3S3Z8</accession>
<protein>
    <recommendedName>
        <fullName evidence="4">alpha-amylase</fullName>
        <ecNumber evidence="4">3.2.1.1</ecNumber>
    </recommendedName>
</protein>
<feature type="active site" description="Nucleophile" evidence="11">
    <location>
        <position position="209"/>
    </location>
</feature>
<dbReference type="OMA" id="HGYWIAD"/>
<feature type="binding site" evidence="14">
    <location>
        <position position="299"/>
    </location>
    <ligand>
        <name>substrate</name>
    </ligand>
</feature>
<organism evidence="17 18">
    <name type="scientific">Trichoplax adhaerens</name>
    <name type="common">Trichoplax reptans</name>
    <dbReference type="NCBI Taxonomy" id="10228"/>
    <lineage>
        <taxon>Eukaryota</taxon>
        <taxon>Metazoa</taxon>
        <taxon>Placozoa</taxon>
        <taxon>Uniplacotomia</taxon>
        <taxon>Trichoplacea</taxon>
        <taxon>Trichoplacidae</taxon>
        <taxon>Trichoplax</taxon>
    </lineage>
</organism>
<dbReference type="Pfam" id="PF00128">
    <property type="entry name" value="Alpha-amylase"/>
    <property type="match status" value="1"/>
</dbReference>
<evidence type="ECO:0000256" key="13">
    <source>
        <dbReference type="PIRSR" id="PIRSR001024-4"/>
    </source>
</evidence>
<dbReference type="CTD" id="6756124"/>
<keyword evidence="10" id="KW-0326">Glycosidase</keyword>
<dbReference type="PANTHER" id="PTHR10357:SF215">
    <property type="entry name" value="ALPHA-AMYLASE 1"/>
    <property type="match status" value="1"/>
</dbReference>
<feature type="binding site" evidence="14">
    <location>
        <position position="237"/>
    </location>
    <ligand>
        <name>substrate</name>
    </ligand>
</feature>
<feature type="disulfide bond" evidence="13">
    <location>
        <begin position="157"/>
        <end position="171"/>
    </location>
</feature>
<comment type="cofactor">
    <cofactor evidence="2">
        <name>Ca(2+)</name>
        <dbReference type="ChEBI" id="CHEBI:29108"/>
    </cofactor>
</comment>
<keyword evidence="8" id="KW-0106">Calcium</keyword>
<keyword evidence="13" id="KW-1015">Disulfide bond</keyword>
<evidence type="ECO:0000256" key="14">
    <source>
        <dbReference type="PIRSR" id="PIRSR001024-5"/>
    </source>
</evidence>
<sequence length="458" mass="52835">MKAISVAILLLALSYSANAGHNANAWRNKVIYQVLVDRFAGYNSNSWSSCKDLKGYCGGSFKGLKQKLGYIKNMGFDAVWISPVVENTDLGYHGYWAKDIYKINSHYGTSQELKDLVNEAHKQGVWIMLDVVANHMGYGDISTFYPFDRNEHYHPACEINNWGNQWEVENCRLAGLPDLKQENNFVKNELKYWVSWIVKEYNFDGIRIDTIPEIPVWFWSEFHTSANVFTIGEAFNGFVDYLKKYVPPLDSVLNYPMYYAFKDVYMYKQSMTRIRDVLNEEYSKFSDVQLLGLFLDNHDVPRFLYFNNDWTLLKNNLAWILLGEGIPIVYYGTEQAYAGGNDPNNRESLFPNFNQNHWMYDYIKTINDYRKTVINYNGQAYVERYVSNDFFAWSKGNTLVVTSNVGSGGSTSKTISYLPYSVGTSIVNVLDSSEKHTVQSWGIYVTISNGQPKIFKRL</sequence>
<evidence type="ECO:0000256" key="11">
    <source>
        <dbReference type="PIRSR" id="PIRSR001024-1"/>
    </source>
</evidence>
<dbReference type="Gene3D" id="3.20.20.80">
    <property type="entry name" value="Glycosidases"/>
    <property type="match status" value="1"/>
</dbReference>
<feature type="disulfide bond" evidence="13">
    <location>
        <begin position="50"/>
        <end position="57"/>
    </location>
</feature>
<dbReference type="Gene3D" id="2.60.40.1180">
    <property type="entry name" value="Golgi alpha-mannosidase II"/>
    <property type="match status" value="1"/>
</dbReference>
<evidence type="ECO:0000259" key="16">
    <source>
        <dbReference type="SMART" id="SM00642"/>
    </source>
</evidence>
<feature type="binding site" evidence="14">
    <location>
        <position position="135"/>
    </location>
    <ligand>
        <name>substrate</name>
    </ligand>
</feature>